<feature type="binding site" evidence="7">
    <location>
        <position position="66"/>
    </location>
    <ligand>
        <name>ATP</name>
        <dbReference type="ChEBI" id="CHEBI:30616"/>
    </ligand>
</feature>
<evidence type="ECO:0000313" key="12">
    <source>
        <dbReference type="Proteomes" id="UP000825890"/>
    </source>
</evidence>
<accession>A0A9P3CE01</accession>
<feature type="compositionally biased region" description="Low complexity" evidence="9">
    <location>
        <begin position="231"/>
        <end position="249"/>
    </location>
</feature>
<keyword evidence="2" id="KW-0808">Transferase</keyword>
<feature type="compositionally biased region" description="Polar residues" evidence="9">
    <location>
        <begin position="286"/>
        <end position="297"/>
    </location>
</feature>
<dbReference type="EMBL" id="BOLY01000002">
    <property type="protein sequence ID" value="GIZ39637.1"/>
    <property type="molecule type" value="Genomic_DNA"/>
</dbReference>
<dbReference type="SUPFAM" id="SSF56112">
    <property type="entry name" value="Protein kinase-like (PK-like)"/>
    <property type="match status" value="1"/>
</dbReference>
<evidence type="ECO:0000256" key="4">
    <source>
        <dbReference type="ARBA" id="ARBA00022777"/>
    </source>
</evidence>
<feature type="cross-link" description="Glycyl lysine isopeptide (Lys-Gly) (interchain with G-Cter in SUMO2)" evidence="8">
    <location>
        <position position="47"/>
    </location>
</feature>
<dbReference type="Pfam" id="PF00069">
    <property type="entry name" value="Pkinase"/>
    <property type="match status" value="1"/>
</dbReference>
<evidence type="ECO:0000313" key="11">
    <source>
        <dbReference type="EMBL" id="GIZ39637.1"/>
    </source>
</evidence>
<evidence type="ECO:0000256" key="7">
    <source>
        <dbReference type="PIRSR" id="PIRSR630616-2"/>
    </source>
</evidence>
<dbReference type="GeneID" id="68288587"/>
<evidence type="ECO:0000259" key="10">
    <source>
        <dbReference type="PROSITE" id="PS50011"/>
    </source>
</evidence>
<dbReference type="Proteomes" id="UP000825890">
    <property type="component" value="Unassembled WGS sequence"/>
</dbReference>
<dbReference type="OrthoDB" id="3650351at2759"/>
<name>A0A9P3CE01_9PEZI</name>
<feature type="domain" description="Protein kinase" evidence="10">
    <location>
        <begin position="1"/>
        <end position="197"/>
    </location>
</feature>
<keyword evidence="1" id="KW-0723">Serine/threonine-protein kinase</keyword>
<evidence type="ECO:0000256" key="8">
    <source>
        <dbReference type="PIRSR" id="PIRSR630616-3"/>
    </source>
</evidence>
<dbReference type="InterPro" id="IPR011009">
    <property type="entry name" value="Kinase-like_dom_sf"/>
</dbReference>
<proteinExistence type="predicted"/>
<feature type="region of interest" description="Disordered" evidence="9">
    <location>
        <begin position="221"/>
        <end position="340"/>
    </location>
</feature>
<dbReference type="InterPro" id="IPR030616">
    <property type="entry name" value="Aur-like"/>
</dbReference>
<dbReference type="AlphaFoldDB" id="A0A9P3CE01"/>
<keyword evidence="4" id="KW-0418">Kinase</keyword>
<protein>
    <recommendedName>
        <fullName evidence="10">Protein kinase domain-containing protein</fullName>
    </recommendedName>
</protein>
<keyword evidence="3 7" id="KW-0547">Nucleotide-binding</keyword>
<keyword evidence="12" id="KW-1185">Reference proteome</keyword>
<evidence type="ECO:0000256" key="5">
    <source>
        <dbReference type="ARBA" id="ARBA00022840"/>
    </source>
</evidence>
<dbReference type="GO" id="GO:0004674">
    <property type="term" value="F:protein serine/threonine kinase activity"/>
    <property type="evidence" value="ECO:0007669"/>
    <property type="project" value="UniProtKB-KW"/>
</dbReference>
<feature type="active site" description="Proton acceptor" evidence="6">
    <location>
        <position position="45"/>
    </location>
</feature>
<evidence type="ECO:0000256" key="1">
    <source>
        <dbReference type="ARBA" id="ARBA00022527"/>
    </source>
</evidence>
<dbReference type="InterPro" id="IPR008271">
    <property type="entry name" value="Ser/Thr_kinase_AS"/>
</dbReference>
<organism evidence="11 12">
    <name type="scientific">Cercospora kikuchii</name>
    <dbReference type="NCBI Taxonomy" id="84275"/>
    <lineage>
        <taxon>Eukaryota</taxon>
        <taxon>Fungi</taxon>
        <taxon>Dikarya</taxon>
        <taxon>Ascomycota</taxon>
        <taxon>Pezizomycotina</taxon>
        <taxon>Dothideomycetes</taxon>
        <taxon>Dothideomycetidae</taxon>
        <taxon>Mycosphaerellales</taxon>
        <taxon>Mycosphaerellaceae</taxon>
        <taxon>Cercospora</taxon>
    </lineage>
</organism>
<keyword evidence="5 7" id="KW-0067">ATP-binding</keyword>
<evidence type="ECO:0000256" key="9">
    <source>
        <dbReference type="SAM" id="MobiDB-lite"/>
    </source>
</evidence>
<evidence type="ECO:0000256" key="6">
    <source>
        <dbReference type="PIRSR" id="PIRSR630616-1"/>
    </source>
</evidence>
<evidence type="ECO:0000256" key="3">
    <source>
        <dbReference type="ARBA" id="ARBA00022741"/>
    </source>
</evidence>
<dbReference type="GO" id="GO:0005524">
    <property type="term" value="F:ATP binding"/>
    <property type="evidence" value="ECO:0007669"/>
    <property type="project" value="UniProtKB-KW"/>
</dbReference>
<dbReference type="PROSITE" id="PS50011">
    <property type="entry name" value="PROTEIN_KINASE_DOM"/>
    <property type="match status" value="1"/>
</dbReference>
<dbReference type="InterPro" id="IPR000719">
    <property type="entry name" value="Prot_kinase_dom"/>
</dbReference>
<dbReference type="PROSITE" id="PS00108">
    <property type="entry name" value="PROTEIN_KINASE_ST"/>
    <property type="match status" value="1"/>
</dbReference>
<comment type="caution">
    <text evidence="11">The sequence shown here is derived from an EMBL/GenBank/DDBJ whole genome shotgun (WGS) entry which is preliminary data.</text>
</comment>
<reference evidence="11 12" key="1">
    <citation type="submission" date="2021-01" db="EMBL/GenBank/DDBJ databases">
        <title>Cercospora kikuchii MAFF 305040 whole genome shotgun sequence.</title>
        <authorList>
            <person name="Kashiwa T."/>
            <person name="Suzuki T."/>
        </authorList>
    </citation>
    <scope>NUCLEOTIDE SEQUENCE [LARGE SCALE GENOMIC DNA]</scope>
    <source>
        <strain evidence="11 12">MAFF 305040</strain>
    </source>
</reference>
<dbReference type="PANTHER" id="PTHR24350">
    <property type="entry name" value="SERINE/THREONINE-PROTEIN KINASE IAL-RELATED"/>
    <property type="match status" value="1"/>
</dbReference>
<evidence type="ECO:0000256" key="2">
    <source>
        <dbReference type="ARBA" id="ARBA00022679"/>
    </source>
</evidence>
<dbReference type="Gene3D" id="1.10.510.10">
    <property type="entry name" value="Transferase(Phosphotransferase) domain 1"/>
    <property type="match status" value="1"/>
</dbReference>
<dbReference type="RefSeq" id="XP_044654124.1">
    <property type="nucleotide sequence ID" value="XM_044798189.1"/>
</dbReference>
<dbReference type="SMART" id="SM00220">
    <property type="entry name" value="S_TKc"/>
    <property type="match status" value="1"/>
</dbReference>
<sequence length="346" mass="37929">MQFVNHGDLQQHVGSPMPEKEVQMIVSQVLGGLACMHEFGYAHRDLKPANLLVVRTGPRWQVKITDFGLSKRIIRDLTSLRTQCGTQGYMAPEMLALVDEEDDEEDDDSVGERAYSYTPSVDIWATGVIAFQLLTAQLPFHSAKRLKSYVRGKSGFPTEALGRAGASTAGRAWIQECMAPSPRARPDAKNAQQQSWPTLIEDLSTANESLQVPLRSATIASGSWNTDSNRSTVASSSQRTSSQRPAQQPVTTASVVKPAQDSGYASGLLGSSQTAPQPPAQQTIPNRTYPSQDQAYRSTDAAKPYDRWKGRGGWRVRDLFNMPPPSAKGPGGSLERRRGRLAWLQM</sequence>
<gene>
    <name evidence="11" type="ORF">CKM354_000301200</name>
</gene>
<feature type="compositionally biased region" description="Polar residues" evidence="9">
    <location>
        <begin position="221"/>
        <end position="230"/>
    </location>
</feature>